<evidence type="ECO:0000256" key="5">
    <source>
        <dbReference type="ARBA" id="ARBA00022729"/>
    </source>
</evidence>
<dbReference type="Gene3D" id="3.10.450.10">
    <property type="match status" value="1"/>
</dbReference>
<evidence type="ECO:0000256" key="8">
    <source>
        <dbReference type="ARBA" id="ARBA00023198"/>
    </source>
</evidence>
<dbReference type="EMBL" id="OW240915">
    <property type="protein sequence ID" value="CAH2281668.1"/>
    <property type="molecule type" value="Genomic_DNA"/>
</dbReference>
<feature type="signal peptide" evidence="10">
    <location>
        <begin position="1"/>
        <end position="21"/>
    </location>
</feature>
<dbReference type="GO" id="GO:0006935">
    <property type="term" value="P:chemotaxis"/>
    <property type="evidence" value="ECO:0007669"/>
    <property type="project" value="UniProtKB-KW"/>
</dbReference>
<dbReference type="PANTHER" id="PTHR15106:SF2">
    <property type="entry name" value="RETINOIC ACID RECEPTOR RESPONDER PROTEIN 2"/>
    <property type="match status" value="1"/>
</dbReference>
<keyword evidence="3" id="KW-0145">Chemotaxis</keyword>
<dbReference type="AlphaFoldDB" id="A0AAD1RUJ5"/>
<dbReference type="GO" id="GO:0005102">
    <property type="term" value="F:signaling receptor binding"/>
    <property type="evidence" value="ECO:0007669"/>
    <property type="project" value="InterPro"/>
</dbReference>
<organism evidence="11 12">
    <name type="scientific">Pelobates cultripes</name>
    <name type="common">Western spadefoot toad</name>
    <dbReference type="NCBI Taxonomy" id="61616"/>
    <lineage>
        <taxon>Eukaryota</taxon>
        <taxon>Metazoa</taxon>
        <taxon>Chordata</taxon>
        <taxon>Craniata</taxon>
        <taxon>Vertebrata</taxon>
        <taxon>Euteleostomi</taxon>
        <taxon>Amphibia</taxon>
        <taxon>Batrachia</taxon>
        <taxon>Anura</taxon>
        <taxon>Pelobatoidea</taxon>
        <taxon>Pelobatidae</taxon>
        <taxon>Pelobates</taxon>
    </lineage>
</organism>
<dbReference type="SUPFAM" id="SSF54403">
    <property type="entry name" value="Cystatin/monellin"/>
    <property type="match status" value="1"/>
</dbReference>
<dbReference type="InterPro" id="IPR046350">
    <property type="entry name" value="Cystatin_sf"/>
</dbReference>
<evidence type="ECO:0000256" key="2">
    <source>
        <dbReference type="ARBA" id="ARBA00018808"/>
    </source>
</evidence>
<reference evidence="11" key="1">
    <citation type="submission" date="2022-03" db="EMBL/GenBank/DDBJ databases">
        <authorList>
            <person name="Alioto T."/>
            <person name="Alioto T."/>
            <person name="Gomez Garrido J."/>
        </authorList>
    </citation>
    <scope>NUCLEOTIDE SEQUENCE</scope>
</reference>
<evidence type="ECO:0000256" key="6">
    <source>
        <dbReference type="ARBA" id="ARBA00022782"/>
    </source>
</evidence>
<evidence type="ECO:0000313" key="11">
    <source>
        <dbReference type="EMBL" id="CAH2281668.1"/>
    </source>
</evidence>
<keyword evidence="12" id="KW-1185">Reference proteome</keyword>
<evidence type="ECO:0000256" key="10">
    <source>
        <dbReference type="SAM" id="SignalP"/>
    </source>
</evidence>
<evidence type="ECO:0000313" key="12">
    <source>
        <dbReference type="Proteomes" id="UP001295444"/>
    </source>
</evidence>
<dbReference type="GO" id="GO:0050921">
    <property type="term" value="P:positive regulation of chemotaxis"/>
    <property type="evidence" value="ECO:0007669"/>
    <property type="project" value="TreeGrafter"/>
</dbReference>
<evidence type="ECO:0000256" key="3">
    <source>
        <dbReference type="ARBA" id="ARBA00022500"/>
    </source>
</evidence>
<evidence type="ECO:0000256" key="1">
    <source>
        <dbReference type="ARBA" id="ARBA00004613"/>
    </source>
</evidence>
<name>A0AAD1RUJ5_PELCU</name>
<feature type="chain" id="PRO_5042253265" description="Retinoic acid receptor responder protein 2" evidence="10">
    <location>
        <begin position="22"/>
        <end position="168"/>
    </location>
</feature>
<dbReference type="GO" id="GO:0005615">
    <property type="term" value="C:extracellular space"/>
    <property type="evidence" value="ECO:0007669"/>
    <property type="project" value="TreeGrafter"/>
</dbReference>
<dbReference type="GO" id="GO:0045087">
    <property type="term" value="P:innate immune response"/>
    <property type="evidence" value="ECO:0007669"/>
    <property type="project" value="TreeGrafter"/>
</dbReference>
<evidence type="ECO:0000256" key="4">
    <source>
        <dbReference type="ARBA" id="ARBA00022525"/>
    </source>
</evidence>
<keyword evidence="7" id="KW-1015">Disulfide bond</keyword>
<keyword evidence="8" id="KW-0395">Inflammatory response</keyword>
<protein>
    <recommendedName>
        <fullName evidence="2">Retinoic acid receptor responder protein 2</fullName>
    </recommendedName>
    <alternativeName>
        <fullName evidence="9">Chemerin</fullName>
    </alternativeName>
</protein>
<dbReference type="Proteomes" id="UP001295444">
    <property type="component" value="Chromosome 04"/>
</dbReference>
<dbReference type="GO" id="GO:0030154">
    <property type="term" value="P:cell differentiation"/>
    <property type="evidence" value="ECO:0007669"/>
    <property type="project" value="UniProtKB-KW"/>
</dbReference>
<gene>
    <name evidence="11" type="ORF">PECUL_23A042616</name>
</gene>
<dbReference type="GO" id="GO:0031012">
    <property type="term" value="C:extracellular matrix"/>
    <property type="evidence" value="ECO:0007669"/>
    <property type="project" value="TreeGrafter"/>
</dbReference>
<dbReference type="PANTHER" id="PTHR15106">
    <property type="entry name" value="RETINOIC ACID RECEPTOR RESPONDER PROTEIN 2"/>
    <property type="match status" value="1"/>
</dbReference>
<dbReference type="GO" id="GO:0050994">
    <property type="term" value="P:regulation of lipid catabolic process"/>
    <property type="evidence" value="ECO:0007669"/>
    <property type="project" value="InterPro"/>
</dbReference>
<accession>A0AAD1RUJ5</accession>
<keyword evidence="6" id="KW-0221">Differentiation</keyword>
<evidence type="ECO:0000256" key="7">
    <source>
        <dbReference type="ARBA" id="ARBA00023157"/>
    </source>
</evidence>
<proteinExistence type="predicted"/>
<evidence type="ECO:0000256" key="9">
    <source>
        <dbReference type="ARBA" id="ARBA00032785"/>
    </source>
</evidence>
<comment type="subcellular location">
    <subcellularLocation>
        <location evidence="1">Secreted</location>
    </subcellularLocation>
</comment>
<keyword evidence="5 10" id="KW-0732">Signal</keyword>
<keyword evidence="4" id="KW-0964">Secreted</keyword>
<sequence length="168" mass="19475">MTRFTGAPWMVCVLLSLTVYAEIPKNELTDRQTQAVNIVMEHFHKREHIQNAFNVFSITEATETEFSAGAFVHLQFTLKPTTCRKHQWKQPDCKITKDPRSFHCLACFKFQYGSHQVMSEVKDCVLQRHLSAERKQKWTESCSEVKHKDERPGLLLPGVYSFLKSGNQ</sequence>
<keyword evidence="11" id="KW-0675">Receptor</keyword>
<dbReference type="GO" id="GO:0006954">
    <property type="term" value="P:inflammatory response"/>
    <property type="evidence" value="ECO:0007669"/>
    <property type="project" value="UniProtKB-KW"/>
</dbReference>
<dbReference type="InterPro" id="IPR029562">
    <property type="entry name" value="Chemerin"/>
</dbReference>